<organism evidence="2 3">
    <name type="scientific">Methanothermococcus okinawensis</name>
    <dbReference type="NCBI Taxonomy" id="155863"/>
    <lineage>
        <taxon>Archaea</taxon>
        <taxon>Methanobacteriati</taxon>
        <taxon>Methanobacteriota</taxon>
        <taxon>Methanomada group</taxon>
        <taxon>Methanococci</taxon>
        <taxon>Methanococcales</taxon>
        <taxon>Methanococcaceae</taxon>
        <taxon>Methanothermococcus</taxon>
    </lineage>
</organism>
<keyword evidence="1" id="KW-0472">Membrane</keyword>
<feature type="transmembrane region" description="Helical" evidence="1">
    <location>
        <begin position="170"/>
        <end position="191"/>
    </location>
</feature>
<sequence length="196" mass="22021">MDRVSYEILELIYALQRQKRIIVSIGMLFLVSFLVSYLLILNIPWIRNFGEEILLALFTSLNLKNIGSMGASEVFLLIVEHNLLVNLLNYILNIFSTFVVMLNAFILAYVLSVIGPLKFILLIGPHGIVEIPALILGSSAGVVLFTSLVYRLKGDRLKASLQFFDSLRLFLLSMVLFTVAAFIESFITFGIKSLLL</sequence>
<evidence type="ECO:0000313" key="3">
    <source>
        <dbReference type="Proteomes" id="UP000623215"/>
    </source>
</evidence>
<dbReference type="AlphaFoldDB" id="A0A832ZYV2"/>
<comment type="caution">
    <text evidence="2">The sequence shown here is derived from an EMBL/GenBank/DDBJ whole genome shotgun (WGS) entry which is preliminary data.</text>
</comment>
<dbReference type="EMBL" id="DQVW01000079">
    <property type="protein sequence ID" value="HIQ32671.1"/>
    <property type="molecule type" value="Genomic_DNA"/>
</dbReference>
<proteinExistence type="predicted"/>
<dbReference type="PANTHER" id="PTHR35337">
    <property type="entry name" value="SLR1478 PROTEIN"/>
    <property type="match status" value="1"/>
</dbReference>
<dbReference type="Pfam" id="PF01944">
    <property type="entry name" value="SpoIIM"/>
    <property type="match status" value="1"/>
</dbReference>
<gene>
    <name evidence="2" type="ORF">EYH55_04245</name>
</gene>
<dbReference type="InterPro" id="IPR002798">
    <property type="entry name" value="SpoIIM-like"/>
</dbReference>
<feature type="transmembrane region" description="Helical" evidence="1">
    <location>
        <begin position="90"/>
        <end position="111"/>
    </location>
</feature>
<evidence type="ECO:0000313" key="2">
    <source>
        <dbReference type="EMBL" id="HIQ32671.1"/>
    </source>
</evidence>
<feature type="transmembrane region" description="Helical" evidence="1">
    <location>
        <begin position="21"/>
        <end position="41"/>
    </location>
</feature>
<dbReference type="PANTHER" id="PTHR35337:SF1">
    <property type="entry name" value="SLR1478 PROTEIN"/>
    <property type="match status" value="1"/>
</dbReference>
<accession>A0A832ZYV2</accession>
<reference evidence="2" key="1">
    <citation type="journal article" date="2020" name="ISME J.">
        <title>Gammaproteobacteria mediating utilization of methyl-, sulfur- and petroleum organic compounds in deep ocean hydrothermal plumes.</title>
        <authorList>
            <person name="Zhou Z."/>
            <person name="Liu Y."/>
            <person name="Pan J."/>
            <person name="Cron B.R."/>
            <person name="Toner B.M."/>
            <person name="Anantharaman K."/>
            <person name="Breier J.A."/>
            <person name="Dick G.J."/>
            <person name="Li M."/>
        </authorList>
    </citation>
    <scope>NUCLEOTIDE SEQUENCE</scope>
    <source>
        <strain evidence="2">SZUA-1534</strain>
    </source>
</reference>
<evidence type="ECO:0000256" key="1">
    <source>
        <dbReference type="SAM" id="Phobius"/>
    </source>
</evidence>
<keyword evidence="1" id="KW-0812">Transmembrane</keyword>
<dbReference type="Proteomes" id="UP000623215">
    <property type="component" value="Unassembled WGS sequence"/>
</dbReference>
<feature type="transmembrane region" description="Helical" evidence="1">
    <location>
        <begin position="131"/>
        <end position="150"/>
    </location>
</feature>
<keyword evidence="1" id="KW-1133">Transmembrane helix</keyword>
<protein>
    <submittedName>
        <fullName evidence="2">Stage II sporulation protein M</fullName>
    </submittedName>
</protein>
<name>A0A832ZYV2_9EURY</name>
<feature type="transmembrane region" description="Helical" evidence="1">
    <location>
        <begin position="53"/>
        <end position="78"/>
    </location>
</feature>